<reference evidence="6 7" key="1">
    <citation type="journal article" date="2018" name="Plant J.">
        <title>Genome sequences of Chlorella sorokiniana UTEX 1602 and Micractinium conductrix SAG 241.80: implications to maltose excretion by a green alga.</title>
        <authorList>
            <person name="Arriola M.B."/>
            <person name="Velmurugan N."/>
            <person name="Zhang Y."/>
            <person name="Plunkett M.H."/>
            <person name="Hondzo H."/>
            <person name="Barney B.M."/>
        </authorList>
    </citation>
    <scope>NUCLEOTIDE SEQUENCE [LARGE SCALE GENOMIC DNA]</scope>
    <source>
        <strain evidence="6 7">SAG 241.80</strain>
    </source>
</reference>
<evidence type="ECO:0000259" key="5">
    <source>
        <dbReference type="PROSITE" id="PS50222"/>
    </source>
</evidence>
<sequence>MSGAVASAQAEAAVPPPPDQEQGFNLMSLEQRRRTFFKYEKRVRELSPPEKVFEYFASQREGKAFSMTAGDMMRSVVPVFPPEGSDVIRAGSLPGEPLPHVQENEASKVISRFDINGDDKINFDEFLLFQALLSIPVGDLEVAFRLMDKDGSGKVDHDEFGQLLAAIHARANKPSVTMRKSVSSSSGGSGEDNLHGLLSAFFGADGRGQLSKEAFRAFVLELRDELLRLEFEWYDWRRQGAISGRDFAHSIVSCARLKHVDAYLDKCQAMPAELAGLRVSFEEFRQFRDVWRQLRLLSVALEFMKNTGGKVGRSEFAFTVLHVLGIKLRPQIVDVMFYLFGAEGDHLNVNYMYQVLNRHYATGLTASYQFSKEPKTKSYLECDDEVEDPLLEEFKELRRKLFVWPSWDDVHPLEYLTPFIETVKSPETNGPITVVALTSLHRIITRSIIGASSGGAAAAEAIQAVADGVTQCKFESTYAASDECVLHSILDVLVAAVGCPAGGLLTNDNLINIFQACYRIGHFQTEKGRDTSELLTQASRQAMGEMVHQIFSRLDVIPEPLDSPFAPAASTAVPRLQVSPAASRAGAVSLEAEAAGGGEGAAAGEDAAGAAAAAVAEADAAVAAAAGNTLDVAAAAGDGAAIAAAAADEAAAAAADELPPQPSPTTVLSLLPMVAVNHTEQEGYGVEAVREVLLFIISLIASAPVGTHQDLPAHGLDLMSTAMQAAGPALEHHDSLMVLLQQDLMRAMFAAARQPSLACLAGLCEVALALYTHLGAHMLLQVEALLSLLVLPLAEGKAASGGAGAGPAAAAAGISLEVQQVALEGVLDFCAQPDFVRDAFLNLDCRVERCNLFEQLCGLLSKTAFPVNGPVAAVHLQSVDGILAILSTLAATCTGVCDPDAASTAALEDPPAFVDIWTALSAGQHPPLEQLLGLPDGSATPADLARAEKALKGKLAAAADHFNREQKRGFQYLQSVKLLPAPLEPTVLARFLRCCPGLAKNGIGEILGEREAFYEQVREAFMHTFDFIGMDFDAALRMFMDSFRPPGEGQKIDRIMQVFGKRYFEQMPSMGLKSADAAYVLAFSVIMLNTDLHNTQNKKKMSLEDFARINRSTNEGDPMPRDLLEGIYASISRDELKISSESGANELPSIFWYQLAVEARRPRGKMLPGTATNEALERDMFGLVWGPTLAAVSVVLDNAGDGGSVRRALDCLALAARMAAYHQVDEVVDSIVVALSKFSAVLTPPKGVEAFGESAKARAALETMFAIANRYGDWLRSGWRNVLDVVLRLHRLDLLPPAVIAGDGEELEEVLQRWPRPQAFNKGKGSSGSLFSRVAGAFISIDGTDALTAEQAAQRDADLQAAAAASVEACHVEEIFADSKFLTGESLVELVKAVMWSAGPVAEAAKTGQHTRPAELCLELLVALALRNRDRVALIWPLLHEYFVVCLSAENVADVNSLVERGITGLMRICQRLLPYKEDTAETLLHSLKLIVQLNGTISWKLADRIAFELLQLLKTSAPYVRSDTDWRTICAIYKNVNVNPEAAAVAFEAFALAARNPAALSADSYMVLLETCIEQFDKVKQVSTEAAQQYVDLIDSMATWLVHSQQGSSSSAGGGVGDDHVLPVEAMLGLWFETVKAMVRLCKEPIAPLRDSCLMLLSRFLMSSEQLRLNPDSWVHTIETTLVPLCTGGSMHAGLWVHTIETTLVPLCTELARFAGPKTRSHPGAEKSVRLAVSMLIKTVLQYIEVIQADKDFYEMWQAVLQALQDCMAVRHEAVQESVPENAKNMLLVLASSGILTPHWKDATGRSLWDLTFSKARNISSGLNPGLLESALSPRAHAASPRTSVDGAAAAPAPAPAAVPAEAAAAAAPAAAATVADPPSATAGLAPVASTAEEAAAQAAPDGHEPAAAAGGTAEEAAAPPQQQPGGAADAGTQGAAAAPGDPPAAPAATQPDGAGASTAGVLGGRAESEPGGGALTGPTDKPGAGADTYRSAAPRQLEAAGAAEEGWGGEGHGGEHAAHLRSIAERVGL</sequence>
<feature type="compositionally biased region" description="Low complexity" evidence="3">
    <location>
        <begin position="1"/>
        <end position="13"/>
    </location>
</feature>
<dbReference type="InterPro" id="IPR035999">
    <property type="entry name" value="Sec7_dom_sf"/>
</dbReference>
<dbReference type="SUPFAM" id="SSF48425">
    <property type="entry name" value="Sec7 domain"/>
    <property type="match status" value="1"/>
</dbReference>
<dbReference type="InterPro" id="IPR018247">
    <property type="entry name" value="EF_Hand_1_Ca_BS"/>
</dbReference>
<evidence type="ECO:0000256" key="3">
    <source>
        <dbReference type="SAM" id="MobiDB-lite"/>
    </source>
</evidence>
<dbReference type="PANTHER" id="PTHR10663:SF388">
    <property type="entry name" value="GOLGI-SPECIFIC BREFELDIN A-RESISTANCE GUANINE NUCLEOTIDE EXCHANGE FACTOR 1"/>
    <property type="match status" value="1"/>
</dbReference>
<feature type="compositionally biased region" description="Low complexity" evidence="3">
    <location>
        <begin position="1879"/>
        <end position="1941"/>
    </location>
</feature>
<dbReference type="SMART" id="SM00054">
    <property type="entry name" value="EFh"/>
    <property type="match status" value="2"/>
</dbReference>
<dbReference type="GO" id="GO:0005509">
    <property type="term" value="F:calcium ion binding"/>
    <property type="evidence" value="ECO:0007669"/>
    <property type="project" value="InterPro"/>
</dbReference>
<dbReference type="GO" id="GO:0032012">
    <property type="term" value="P:regulation of ARF protein signal transduction"/>
    <property type="evidence" value="ECO:0007669"/>
    <property type="project" value="InterPro"/>
</dbReference>
<evidence type="ECO:0000313" key="7">
    <source>
        <dbReference type="Proteomes" id="UP000239649"/>
    </source>
</evidence>
<dbReference type="EMBL" id="LHPF02000004">
    <property type="protein sequence ID" value="PSC74404.1"/>
    <property type="molecule type" value="Genomic_DNA"/>
</dbReference>
<dbReference type="InterPro" id="IPR032691">
    <property type="entry name" value="Mon2/Sec7/BIG1-like_HUS"/>
</dbReference>
<dbReference type="InterPro" id="IPR016024">
    <property type="entry name" value="ARM-type_fold"/>
</dbReference>
<dbReference type="Pfam" id="PF00036">
    <property type="entry name" value="EF-hand_1"/>
    <property type="match status" value="1"/>
</dbReference>
<dbReference type="SUPFAM" id="SSF47473">
    <property type="entry name" value="EF-hand"/>
    <property type="match status" value="2"/>
</dbReference>
<organism evidence="6 7">
    <name type="scientific">Micractinium conductrix</name>
    <dbReference type="NCBI Taxonomy" id="554055"/>
    <lineage>
        <taxon>Eukaryota</taxon>
        <taxon>Viridiplantae</taxon>
        <taxon>Chlorophyta</taxon>
        <taxon>core chlorophytes</taxon>
        <taxon>Trebouxiophyceae</taxon>
        <taxon>Chlorellales</taxon>
        <taxon>Chlorellaceae</taxon>
        <taxon>Chlorella clade</taxon>
        <taxon>Micractinium</taxon>
    </lineage>
</organism>
<dbReference type="Pfam" id="PF01369">
    <property type="entry name" value="Sec7"/>
    <property type="match status" value="1"/>
</dbReference>
<evidence type="ECO:0000256" key="2">
    <source>
        <dbReference type="ARBA" id="ARBA00022837"/>
    </source>
</evidence>
<protein>
    <submittedName>
        <fullName evidence="6">ARF guanine-nucleotide exchange factor GNOM isoform A</fullName>
    </submittedName>
</protein>
<feature type="domain" description="EF-hand" evidence="5">
    <location>
        <begin position="135"/>
        <end position="170"/>
    </location>
</feature>
<evidence type="ECO:0000256" key="1">
    <source>
        <dbReference type="ARBA" id="ARBA00004514"/>
    </source>
</evidence>
<dbReference type="InterPro" id="IPR023394">
    <property type="entry name" value="Sec7_C_sf"/>
</dbReference>
<feature type="compositionally biased region" description="Basic and acidic residues" evidence="3">
    <location>
        <begin position="2014"/>
        <end position="2031"/>
    </location>
</feature>
<dbReference type="GO" id="GO:0012505">
    <property type="term" value="C:endomembrane system"/>
    <property type="evidence" value="ECO:0007669"/>
    <property type="project" value="UniProtKB-ARBA"/>
</dbReference>
<dbReference type="Pfam" id="PF23325">
    <property type="entry name" value="TPR_28"/>
    <property type="match status" value="1"/>
</dbReference>
<dbReference type="InterPro" id="IPR000904">
    <property type="entry name" value="Sec7_dom"/>
</dbReference>
<dbReference type="Gene3D" id="1.10.1000.11">
    <property type="entry name" value="Arf Nucleotide-binding Site Opener,domain 2"/>
    <property type="match status" value="1"/>
</dbReference>
<feature type="domain" description="SEC7" evidence="4">
    <location>
        <begin position="944"/>
        <end position="1134"/>
    </location>
</feature>
<dbReference type="OrthoDB" id="430364at2759"/>
<dbReference type="CDD" id="cd00171">
    <property type="entry name" value="Sec7"/>
    <property type="match status" value="1"/>
</dbReference>
<dbReference type="SUPFAM" id="SSF48371">
    <property type="entry name" value="ARM repeat"/>
    <property type="match status" value="1"/>
</dbReference>
<proteinExistence type="predicted"/>
<dbReference type="FunFam" id="1.10.1000.11:FF:000002">
    <property type="entry name" value="Cytohesin 1"/>
    <property type="match status" value="1"/>
</dbReference>
<accession>A0A2P6VJZ7</accession>
<dbReference type="GO" id="GO:0005085">
    <property type="term" value="F:guanyl-nucleotide exchange factor activity"/>
    <property type="evidence" value="ECO:0007669"/>
    <property type="project" value="InterPro"/>
</dbReference>
<dbReference type="Proteomes" id="UP000239649">
    <property type="component" value="Unassembled WGS sequence"/>
</dbReference>
<gene>
    <name evidence="6" type="ORF">C2E20_2271</name>
</gene>
<dbReference type="PROSITE" id="PS50190">
    <property type="entry name" value="SEC7"/>
    <property type="match status" value="1"/>
</dbReference>
<dbReference type="GO" id="GO:0005829">
    <property type="term" value="C:cytosol"/>
    <property type="evidence" value="ECO:0007669"/>
    <property type="project" value="UniProtKB-SubCell"/>
</dbReference>
<dbReference type="STRING" id="554055.A0A2P6VJZ7"/>
<keyword evidence="7" id="KW-1185">Reference proteome</keyword>
<dbReference type="InterPro" id="IPR056604">
    <property type="entry name" value="GBF1-like_TPR"/>
</dbReference>
<evidence type="ECO:0000259" key="4">
    <source>
        <dbReference type="PROSITE" id="PS50190"/>
    </source>
</evidence>
<dbReference type="Pfam" id="PF12783">
    <property type="entry name" value="Sec7-like_HUS"/>
    <property type="match status" value="1"/>
</dbReference>
<dbReference type="Gene3D" id="1.10.238.10">
    <property type="entry name" value="EF-hand"/>
    <property type="match status" value="1"/>
</dbReference>
<name>A0A2P6VJZ7_9CHLO</name>
<feature type="compositionally biased region" description="Low complexity" evidence="3">
    <location>
        <begin position="1948"/>
        <end position="1958"/>
    </location>
</feature>
<feature type="region of interest" description="Disordered" evidence="3">
    <location>
        <begin position="1879"/>
        <end position="2031"/>
    </location>
</feature>
<dbReference type="PANTHER" id="PTHR10663">
    <property type="entry name" value="GUANYL-NUCLEOTIDE EXCHANGE FACTOR"/>
    <property type="match status" value="1"/>
</dbReference>
<keyword evidence="2" id="KW-0106">Calcium</keyword>
<comment type="caution">
    <text evidence="6">The sequence shown here is derived from an EMBL/GenBank/DDBJ whole genome shotgun (WGS) entry which is preliminary data.</text>
</comment>
<evidence type="ECO:0000313" key="6">
    <source>
        <dbReference type="EMBL" id="PSC74404.1"/>
    </source>
</evidence>
<dbReference type="Gene3D" id="1.10.220.20">
    <property type="match status" value="1"/>
</dbReference>
<dbReference type="CDD" id="cd00051">
    <property type="entry name" value="EFh"/>
    <property type="match status" value="1"/>
</dbReference>
<feature type="region of interest" description="Disordered" evidence="3">
    <location>
        <begin position="1"/>
        <end position="23"/>
    </location>
</feature>
<dbReference type="PROSITE" id="PS00018">
    <property type="entry name" value="EF_HAND_1"/>
    <property type="match status" value="1"/>
</dbReference>
<dbReference type="GO" id="GO:0016192">
    <property type="term" value="P:vesicle-mediated transport"/>
    <property type="evidence" value="ECO:0007669"/>
    <property type="project" value="UniProtKB-ARBA"/>
</dbReference>
<comment type="subcellular location">
    <subcellularLocation>
        <location evidence="1">Cytoplasm</location>
        <location evidence="1">Cytosol</location>
    </subcellularLocation>
</comment>
<dbReference type="InterPro" id="IPR011992">
    <property type="entry name" value="EF-hand-dom_pair"/>
</dbReference>
<dbReference type="SMART" id="SM00222">
    <property type="entry name" value="Sec7"/>
    <property type="match status" value="1"/>
</dbReference>
<dbReference type="PROSITE" id="PS50222">
    <property type="entry name" value="EF_HAND_2"/>
    <property type="match status" value="1"/>
</dbReference>
<dbReference type="InterPro" id="IPR002048">
    <property type="entry name" value="EF_hand_dom"/>
</dbReference>